<protein>
    <submittedName>
        <fullName evidence="2">Lipocalin-like domain-containing protein</fullName>
    </submittedName>
</protein>
<name>A0A1M5LPS1_9FLAO</name>
<accession>A0A1M5LPS1</accession>
<evidence type="ECO:0000313" key="3">
    <source>
        <dbReference type="Proteomes" id="UP000184532"/>
    </source>
</evidence>
<dbReference type="Proteomes" id="UP000184532">
    <property type="component" value="Unassembled WGS sequence"/>
</dbReference>
<evidence type="ECO:0000313" key="2">
    <source>
        <dbReference type="EMBL" id="SHG67077.1"/>
    </source>
</evidence>
<gene>
    <name evidence="2" type="ORF">SAMN04488116_2025</name>
</gene>
<evidence type="ECO:0000259" key="1">
    <source>
        <dbReference type="Pfam" id="PF13648"/>
    </source>
</evidence>
<dbReference type="Pfam" id="PF13648">
    <property type="entry name" value="Lipocalin_4"/>
    <property type="match status" value="1"/>
</dbReference>
<keyword evidence="3" id="KW-1185">Reference proteome</keyword>
<organism evidence="2 3">
    <name type="scientific">Flagellimonas flava</name>
    <dbReference type="NCBI Taxonomy" id="570519"/>
    <lineage>
        <taxon>Bacteria</taxon>
        <taxon>Pseudomonadati</taxon>
        <taxon>Bacteroidota</taxon>
        <taxon>Flavobacteriia</taxon>
        <taxon>Flavobacteriales</taxon>
        <taxon>Flavobacteriaceae</taxon>
        <taxon>Flagellimonas</taxon>
    </lineage>
</organism>
<feature type="domain" description="Lipocalin-like" evidence="1">
    <location>
        <begin position="34"/>
        <end position="144"/>
    </location>
</feature>
<sequence length="165" mass="17808">MKKYILLLFYVATIAFSCSEDNNSDDTPAESDGLVGTWLLTDIRIDAGTNDDDLNFAKQILGFLQGIDCELITFTFNESGTLDTDSKVDHLSINVGTGGLDIPCPTEVDEESALWVLNGDQLTISKEGEADEAFTIELDGNTLIVPGESVDANNYAGADAVFTRQ</sequence>
<dbReference type="InterPro" id="IPR024311">
    <property type="entry name" value="Lipocalin-like"/>
</dbReference>
<reference evidence="3" key="1">
    <citation type="submission" date="2016-11" db="EMBL/GenBank/DDBJ databases">
        <authorList>
            <person name="Varghese N."/>
            <person name="Submissions S."/>
        </authorList>
    </citation>
    <scope>NUCLEOTIDE SEQUENCE [LARGE SCALE GENOMIC DNA]</scope>
    <source>
        <strain evidence="3">DSM 22638</strain>
    </source>
</reference>
<dbReference type="RefSeq" id="WP_073179094.1">
    <property type="nucleotide sequence ID" value="NZ_FQWL01000003.1"/>
</dbReference>
<dbReference type="AlphaFoldDB" id="A0A1M5LPS1"/>
<proteinExistence type="predicted"/>
<dbReference type="EMBL" id="FQWL01000003">
    <property type="protein sequence ID" value="SHG67077.1"/>
    <property type="molecule type" value="Genomic_DNA"/>
</dbReference>
<dbReference type="OrthoDB" id="1434105at2"/>
<dbReference type="PROSITE" id="PS51257">
    <property type="entry name" value="PROKAR_LIPOPROTEIN"/>
    <property type="match status" value="1"/>
</dbReference>